<accession>A0A8S5QZI1</accession>
<protein>
    <submittedName>
        <fullName evidence="1">Uncharacterized protein</fullName>
    </submittedName>
</protein>
<reference evidence="1" key="1">
    <citation type="journal article" date="2021" name="Proc. Natl. Acad. Sci. U.S.A.">
        <title>A Catalog of Tens of Thousands of Viruses from Human Metagenomes Reveals Hidden Associations with Chronic Diseases.</title>
        <authorList>
            <person name="Tisza M.J."/>
            <person name="Buck C.B."/>
        </authorList>
    </citation>
    <scope>NUCLEOTIDE SEQUENCE</scope>
    <source>
        <strain evidence="1">CtyvQ1</strain>
    </source>
</reference>
<organism evidence="1">
    <name type="scientific">Siphoviridae sp. ctyvQ1</name>
    <dbReference type="NCBI Taxonomy" id="2826525"/>
    <lineage>
        <taxon>Viruses</taxon>
        <taxon>Duplodnaviria</taxon>
        <taxon>Heunggongvirae</taxon>
        <taxon>Uroviricota</taxon>
        <taxon>Caudoviricetes</taxon>
    </lineage>
</organism>
<evidence type="ECO:0000313" key="1">
    <source>
        <dbReference type="EMBL" id="DAE24504.1"/>
    </source>
</evidence>
<name>A0A8S5QZI1_9CAUD</name>
<proteinExistence type="predicted"/>
<dbReference type="EMBL" id="BK015776">
    <property type="protein sequence ID" value="DAE24504.1"/>
    <property type="molecule type" value="Genomic_DNA"/>
</dbReference>
<sequence length="32" mass="3871">MTVTIRLFKEYLSIFLLNCQECNLLQFGYKIK</sequence>